<dbReference type="InterPro" id="IPR000073">
    <property type="entry name" value="AB_hydrolase_1"/>
</dbReference>
<evidence type="ECO:0000313" key="4">
    <source>
        <dbReference type="Proteomes" id="UP000326331"/>
    </source>
</evidence>
<proteinExistence type="predicted"/>
<evidence type="ECO:0000259" key="2">
    <source>
        <dbReference type="Pfam" id="PF00561"/>
    </source>
</evidence>
<dbReference type="SUPFAM" id="SSF53474">
    <property type="entry name" value="alpha/beta-Hydrolases"/>
    <property type="match status" value="1"/>
</dbReference>
<dbReference type="RefSeq" id="WP_158067543.1">
    <property type="nucleotide sequence ID" value="NZ_CP042829.1"/>
</dbReference>
<dbReference type="Pfam" id="PF00561">
    <property type="entry name" value="Abhydrolase_1"/>
    <property type="match status" value="1"/>
</dbReference>
<name>A0ABX6C6I2_9CHLR</name>
<reference evidence="3 4" key="1">
    <citation type="submission" date="2019-08" db="EMBL/GenBank/DDBJ databases">
        <authorList>
            <person name="Toschakov S.V."/>
        </authorList>
    </citation>
    <scope>NUCLEOTIDE SEQUENCE [LARGE SCALE GENOMIC DNA]</scope>
    <source>
        <strain evidence="3 4">3753O</strain>
    </source>
</reference>
<evidence type="ECO:0000256" key="1">
    <source>
        <dbReference type="ARBA" id="ARBA00022801"/>
    </source>
</evidence>
<dbReference type="EMBL" id="CP042829">
    <property type="protein sequence ID" value="QFG03589.1"/>
    <property type="molecule type" value="Genomic_DNA"/>
</dbReference>
<reference evidence="3 4" key="2">
    <citation type="submission" date="2019-10" db="EMBL/GenBank/DDBJ databases">
        <title>Thermopilla bonchosmolovskayae gen. nov., sp. nov., a moderately thermophilic Chloroflexi bacterium from a Chukotka hot spring (Arctic, Russia), representing a novel classis Thermopillaia, which include previously uncultivated lineage OLB14.</title>
        <authorList>
            <person name="Kochetkova T.V."/>
            <person name="Zayulina K.S."/>
            <person name="Zhigarkov V.S."/>
            <person name="Minaev N.V."/>
            <person name="Novikov A."/>
            <person name="Toshchakov S.V."/>
            <person name="Elcheninov A.G."/>
            <person name="Kublanov I.V."/>
        </authorList>
    </citation>
    <scope>NUCLEOTIDE SEQUENCE [LARGE SCALE GENOMIC DNA]</scope>
    <source>
        <strain evidence="3 4">3753O</strain>
    </source>
</reference>
<organism evidence="3 4">
    <name type="scientific">Tepidiforma bonchosmolovskayae</name>
    <dbReference type="NCBI Taxonomy" id="2601677"/>
    <lineage>
        <taxon>Bacteria</taxon>
        <taxon>Bacillati</taxon>
        <taxon>Chloroflexota</taxon>
        <taxon>Tepidiformia</taxon>
        <taxon>Tepidiformales</taxon>
        <taxon>Tepidiformaceae</taxon>
        <taxon>Tepidiforma</taxon>
    </lineage>
</organism>
<dbReference type="PRINTS" id="PR00111">
    <property type="entry name" value="ABHYDROLASE"/>
</dbReference>
<dbReference type="Proteomes" id="UP000326331">
    <property type="component" value="Chromosome"/>
</dbReference>
<gene>
    <name evidence="3" type="ORF">Tbon_09850</name>
</gene>
<evidence type="ECO:0000313" key="3">
    <source>
        <dbReference type="EMBL" id="QFG03589.1"/>
    </source>
</evidence>
<dbReference type="GO" id="GO:0016787">
    <property type="term" value="F:hydrolase activity"/>
    <property type="evidence" value="ECO:0007669"/>
    <property type="project" value="UniProtKB-KW"/>
</dbReference>
<dbReference type="PANTHER" id="PTHR43798:SF31">
    <property type="entry name" value="AB HYDROLASE SUPERFAMILY PROTEIN YCLE"/>
    <property type="match status" value="1"/>
</dbReference>
<dbReference type="PANTHER" id="PTHR43798">
    <property type="entry name" value="MONOACYLGLYCEROL LIPASE"/>
    <property type="match status" value="1"/>
</dbReference>
<keyword evidence="1 3" id="KW-0378">Hydrolase</keyword>
<feature type="domain" description="AB hydrolase-1" evidence="2">
    <location>
        <begin position="20"/>
        <end position="137"/>
    </location>
</feature>
<dbReference type="InterPro" id="IPR029058">
    <property type="entry name" value="AB_hydrolase_fold"/>
</dbReference>
<dbReference type="InterPro" id="IPR050266">
    <property type="entry name" value="AB_hydrolase_sf"/>
</dbReference>
<accession>A0ABX6C6I2</accession>
<dbReference type="Gene3D" id="3.40.50.1820">
    <property type="entry name" value="alpha/beta hydrolase"/>
    <property type="match status" value="1"/>
</dbReference>
<sequence length="252" mass="26624">MPFVERDGVRIFYEAAGEGPPVLLSHGYSATSRMWRGQVEALAPRYRIITWDMRGHGQSDSPDDPALYSEAATVGDMAAILDALGIDTAVIGGLSLGGYMSLAFHLAHPGRVRALMLFDTGPGYRNPAGREAWNRTAEARAVAFETRGLDALGSGAEVRIAQHRSAKGLALAARGMLAQFDSRVIESLEGIRVPTLVLVGEKDEPFLGATDYMAAKIPGAQKVVIPGAGHAANIDNPAAFNAAVEAFLAGLP</sequence>
<protein>
    <submittedName>
        <fullName evidence="3">Alpha/beta fold hydrolase</fullName>
    </submittedName>
</protein>
<keyword evidence="4" id="KW-1185">Reference proteome</keyword>